<proteinExistence type="predicted"/>
<feature type="compositionally biased region" description="Low complexity" evidence="2">
    <location>
        <begin position="204"/>
        <end position="221"/>
    </location>
</feature>
<dbReference type="GO" id="GO:0046983">
    <property type="term" value="F:protein dimerization activity"/>
    <property type="evidence" value="ECO:0007669"/>
    <property type="project" value="InterPro"/>
</dbReference>
<accession>A0AA38RJI0</accession>
<reference evidence="4" key="1">
    <citation type="submission" date="2022-07" db="EMBL/GenBank/DDBJ databases">
        <title>Fungi with potential for degradation of polypropylene.</title>
        <authorList>
            <person name="Gostincar C."/>
        </authorList>
    </citation>
    <scope>NUCLEOTIDE SEQUENCE</scope>
    <source>
        <strain evidence="4">EXF-13308</strain>
    </source>
</reference>
<keyword evidence="1" id="KW-0175">Coiled coil</keyword>
<name>A0AA38RJI0_9PEZI</name>
<feature type="compositionally biased region" description="Polar residues" evidence="2">
    <location>
        <begin position="66"/>
        <end position="76"/>
    </location>
</feature>
<gene>
    <name evidence="4" type="ORF">NKR23_g8607</name>
</gene>
<feature type="domain" description="BHLH" evidence="3">
    <location>
        <begin position="263"/>
        <end position="329"/>
    </location>
</feature>
<dbReference type="PROSITE" id="PS50888">
    <property type="entry name" value="BHLH"/>
    <property type="match status" value="1"/>
</dbReference>
<feature type="compositionally biased region" description="Basic and acidic residues" evidence="2">
    <location>
        <begin position="260"/>
        <end position="278"/>
    </location>
</feature>
<dbReference type="InterPro" id="IPR011598">
    <property type="entry name" value="bHLH_dom"/>
</dbReference>
<comment type="caution">
    <text evidence="4">The sequence shown here is derived from an EMBL/GenBank/DDBJ whole genome shotgun (WGS) entry which is preliminary data.</text>
</comment>
<protein>
    <recommendedName>
        <fullName evidence="3">BHLH domain-containing protein</fullName>
    </recommendedName>
</protein>
<feature type="region of interest" description="Disordered" evidence="2">
    <location>
        <begin position="66"/>
        <end position="278"/>
    </location>
</feature>
<sequence>MTPGFATSAWTDPGPSVADGELYQAEEQYYPDLKGADYFSYPSTTTQPFPSSDTRVAIRSATFSSGDFASEDSQSLWPGGDASSSSGVPSASTFTSSTGSFASPGPGNFAGNFYVSPSVLNAETDPDSVWPGSATLGTYGAPAGNGYYQTEADPAGDEKAVDTEIDAPAPPSKRQRQKGAPDGNAQGSSKRHAQSQSINAGQLSQSSSSSKGKSPAPTSSKSRSRSAGQASMPPPAIQLRTASRKAKRVSASYRPATSPEEERARSSHNQVEKQYRNRLNQHFERLLAVLPASVDADGDQQGEDAGLDPDKRLSKAEVLDIARRHIRTLERETSELEVEKQQLVDEIGRMTETGSYPNRRGYSGDGSNRGMRQ</sequence>
<dbReference type="SUPFAM" id="SSF47459">
    <property type="entry name" value="HLH, helix-loop-helix DNA-binding domain"/>
    <property type="match status" value="1"/>
</dbReference>
<dbReference type="SMART" id="SM00353">
    <property type="entry name" value="HLH"/>
    <property type="match status" value="1"/>
</dbReference>
<dbReference type="PANTHER" id="PTHR47336:SF2">
    <property type="entry name" value="TRANSCRIPTION FACTOR HMS1-RELATED"/>
    <property type="match status" value="1"/>
</dbReference>
<dbReference type="EMBL" id="JANBVO010000031">
    <property type="protein sequence ID" value="KAJ9138189.1"/>
    <property type="molecule type" value="Genomic_DNA"/>
</dbReference>
<evidence type="ECO:0000256" key="1">
    <source>
        <dbReference type="SAM" id="Coils"/>
    </source>
</evidence>
<dbReference type="Proteomes" id="UP001174694">
    <property type="component" value="Unassembled WGS sequence"/>
</dbReference>
<dbReference type="InterPro" id="IPR036638">
    <property type="entry name" value="HLH_DNA-bd_sf"/>
</dbReference>
<feature type="coiled-coil region" evidence="1">
    <location>
        <begin position="319"/>
        <end position="346"/>
    </location>
</feature>
<dbReference type="InterPro" id="IPR052099">
    <property type="entry name" value="Regulatory_TF_Diverse"/>
</dbReference>
<dbReference type="PANTHER" id="PTHR47336">
    <property type="entry name" value="TRANSCRIPTION FACTOR HMS1-RELATED"/>
    <property type="match status" value="1"/>
</dbReference>
<dbReference type="Gene3D" id="4.10.280.10">
    <property type="entry name" value="Helix-loop-helix DNA-binding domain"/>
    <property type="match status" value="1"/>
</dbReference>
<evidence type="ECO:0000256" key="2">
    <source>
        <dbReference type="SAM" id="MobiDB-lite"/>
    </source>
</evidence>
<feature type="region of interest" description="Disordered" evidence="2">
    <location>
        <begin position="347"/>
        <end position="373"/>
    </location>
</feature>
<evidence type="ECO:0000259" key="3">
    <source>
        <dbReference type="PROSITE" id="PS50888"/>
    </source>
</evidence>
<dbReference type="CDD" id="cd11395">
    <property type="entry name" value="bHLHzip_SREBP_like"/>
    <property type="match status" value="1"/>
</dbReference>
<keyword evidence="5" id="KW-1185">Reference proteome</keyword>
<feature type="compositionally biased region" description="Low complexity" evidence="2">
    <location>
        <begin position="83"/>
        <end position="107"/>
    </location>
</feature>
<evidence type="ECO:0000313" key="4">
    <source>
        <dbReference type="EMBL" id="KAJ9138189.1"/>
    </source>
</evidence>
<organism evidence="4 5">
    <name type="scientific">Pleurostoma richardsiae</name>
    <dbReference type="NCBI Taxonomy" id="41990"/>
    <lineage>
        <taxon>Eukaryota</taxon>
        <taxon>Fungi</taxon>
        <taxon>Dikarya</taxon>
        <taxon>Ascomycota</taxon>
        <taxon>Pezizomycotina</taxon>
        <taxon>Sordariomycetes</taxon>
        <taxon>Sordariomycetidae</taxon>
        <taxon>Calosphaeriales</taxon>
        <taxon>Pleurostomataceae</taxon>
        <taxon>Pleurostoma</taxon>
    </lineage>
</organism>
<dbReference type="AlphaFoldDB" id="A0AA38RJI0"/>
<dbReference type="Pfam" id="PF00010">
    <property type="entry name" value="HLH"/>
    <property type="match status" value="1"/>
</dbReference>
<feature type="compositionally biased region" description="Polar residues" evidence="2">
    <location>
        <begin position="194"/>
        <end position="203"/>
    </location>
</feature>
<evidence type="ECO:0000313" key="5">
    <source>
        <dbReference type="Proteomes" id="UP001174694"/>
    </source>
</evidence>